<accession>A0AAD2HXA3</accession>
<evidence type="ECO:0000256" key="1">
    <source>
        <dbReference type="SAM" id="MobiDB-lite"/>
    </source>
</evidence>
<evidence type="ECO:0000313" key="2">
    <source>
        <dbReference type="EMBL" id="CAK5282905.1"/>
    </source>
</evidence>
<evidence type="ECO:0000313" key="3">
    <source>
        <dbReference type="Proteomes" id="UP001295794"/>
    </source>
</evidence>
<proteinExistence type="predicted"/>
<gene>
    <name evidence="2" type="ORF">MYCIT1_LOCUS35038</name>
</gene>
<dbReference type="AlphaFoldDB" id="A0AAD2HXA3"/>
<feature type="compositionally biased region" description="Basic and acidic residues" evidence="1">
    <location>
        <begin position="78"/>
        <end position="90"/>
    </location>
</feature>
<keyword evidence="3" id="KW-1185">Reference proteome</keyword>
<reference evidence="2" key="1">
    <citation type="submission" date="2023-11" db="EMBL/GenBank/DDBJ databases">
        <authorList>
            <person name="De Vega J J."/>
            <person name="De Vega J J."/>
        </authorList>
    </citation>
    <scope>NUCLEOTIDE SEQUENCE</scope>
</reference>
<name>A0AAD2HXA3_9AGAR</name>
<organism evidence="2 3">
    <name type="scientific">Mycena citricolor</name>
    <dbReference type="NCBI Taxonomy" id="2018698"/>
    <lineage>
        <taxon>Eukaryota</taxon>
        <taxon>Fungi</taxon>
        <taxon>Dikarya</taxon>
        <taxon>Basidiomycota</taxon>
        <taxon>Agaricomycotina</taxon>
        <taxon>Agaricomycetes</taxon>
        <taxon>Agaricomycetidae</taxon>
        <taxon>Agaricales</taxon>
        <taxon>Marasmiineae</taxon>
        <taxon>Mycenaceae</taxon>
        <taxon>Mycena</taxon>
    </lineage>
</organism>
<dbReference type="EMBL" id="CAVNYO010000463">
    <property type="protein sequence ID" value="CAK5282905.1"/>
    <property type="molecule type" value="Genomic_DNA"/>
</dbReference>
<comment type="caution">
    <text evidence="2">The sequence shown here is derived from an EMBL/GenBank/DDBJ whole genome shotgun (WGS) entry which is preliminary data.</text>
</comment>
<feature type="region of interest" description="Disordered" evidence="1">
    <location>
        <begin position="58"/>
        <end position="90"/>
    </location>
</feature>
<protein>
    <submittedName>
        <fullName evidence="2">Uncharacterized protein</fullName>
    </submittedName>
</protein>
<sequence length="90" mass="10276">MSGTRTSWPVGLGECTQVAFDLFVRPEAGRHSRQWMAGLLHAQGSCHDLDKWNRQHEQCAEESGSYQPTPKSIKPRRPVRDKDETQAIVW</sequence>
<dbReference type="Proteomes" id="UP001295794">
    <property type="component" value="Unassembled WGS sequence"/>
</dbReference>